<proteinExistence type="predicted"/>
<comment type="subcellular location">
    <subcellularLocation>
        <location evidence="2">Nucleus</location>
    </subcellularLocation>
</comment>
<keyword evidence="10" id="KW-0539">Nucleus</keyword>
<accession>A0A4Z2DY56</accession>
<evidence type="ECO:0000256" key="2">
    <source>
        <dbReference type="ARBA" id="ARBA00004123"/>
    </source>
</evidence>
<protein>
    <submittedName>
        <fullName evidence="12">Bifunctional arginine demethylase and lysyl-hydroxylase JMJD6</fullName>
    </submittedName>
</protein>
<keyword evidence="12" id="KW-0489">Methyltransferase</keyword>
<dbReference type="GO" id="GO:0005737">
    <property type="term" value="C:cytoplasm"/>
    <property type="evidence" value="ECO:0007669"/>
    <property type="project" value="TreeGrafter"/>
</dbReference>
<evidence type="ECO:0000256" key="5">
    <source>
        <dbReference type="ARBA" id="ARBA00022964"/>
    </source>
</evidence>
<dbReference type="STRING" id="6182.A0A4Z2DY56"/>
<dbReference type="PANTHER" id="PTHR12480">
    <property type="entry name" value="ARGININE DEMETHYLASE AND LYSYL-HYDROXYLASE JMJD"/>
    <property type="match status" value="1"/>
</dbReference>
<dbReference type="GO" id="GO:0046872">
    <property type="term" value="F:metal ion binding"/>
    <property type="evidence" value="ECO:0007669"/>
    <property type="project" value="UniProtKB-KW"/>
</dbReference>
<evidence type="ECO:0000256" key="3">
    <source>
        <dbReference type="ARBA" id="ARBA00022723"/>
    </source>
</evidence>
<name>A0A4Z2DY56_SCHJA</name>
<evidence type="ECO:0000313" key="12">
    <source>
        <dbReference type="EMBL" id="TNN21454.1"/>
    </source>
</evidence>
<evidence type="ECO:0000256" key="9">
    <source>
        <dbReference type="ARBA" id="ARBA00023163"/>
    </source>
</evidence>
<keyword evidence="3" id="KW-0479">Metal-binding</keyword>
<feature type="compositionally biased region" description="Low complexity" evidence="11">
    <location>
        <begin position="247"/>
        <end position="262"/>
    </location>
</feature>
<comment type="caution">
    <text evidence="12">The sequence shown here is derived from an EMBL/GenBank/DDBJ whole genome shotgun (WGS) entry which is preliminary data.</text>
</comment>
<evidence type="ECO:0000256" key="4">
    <source>
        <dbReference type="ARBA" id="ARBA00022853"/>
    </source>
</evidence>
<dbReference type="OrthoDB" id="424465at2759"/>
<evidence type="ECO:0000256" key="11">
    <source>
        <dbReference type="SAM" id="MobiDB-lite"/>
    </source>
</evidence>
<keyword evidence="9" id="KW-0804">Transcription</keyword>
<keyword evidence="12" id="KW-0808">Transferase</keyword>
<evidence type="ECO:0000256" key="1">
    <source>
        <dbReference type="ARBA" id="ARBA00001954"/>
    </source>
</evidence>
<keyword evidence="13" id="KW-1185">Reference proteome</keyword>
<dbReference type="GO" id="GO:0005634">
    <property type="term" value="C:nucleus"/>
    <property type="evidence" value="ECO:0007669"/>
    <property type="project" value="UniProtKB-SubCell"/>
</dbReference>
<keyword evidence="4" id="KW-0156">Chromatin regulator</keyword>
<sequence>MSKPSKYERRVRSAKLKARSELGDSPHSWYLCKYADNFDLSLSTVCDSCPRIDACKVTYEEFVARYERPYKPVVVQNAQNDWKANENWTLKRLDKKYHNERFKCGEDDKGCSVKLKMKYFIQYMKENEDDSPLYIFDANYGEARWCFFISTENPKEHGFKQKHLMVARIAMKPSPLFVYVYPRTQANWPQNTPALEILQKSWRDGLLFLVFGGTLSINLTDRCYYAKTSAAFPDVPSSSSSNLFNLSSPSRSSSYCSTCASTNQSPDKTPQTH</sequence>
<comment type="cofactor">
    <cofactor evidence="1">
        <name>Fe(2+)</name>
        <dbReference type="ChEBI" id="CHEBI:29033"/>
    </cofactor>
</comment>
<dbReference type="EMBL" id="SKCS01000001">
    <property type="protein sequence ID" value="TNN21454.1"/>
    <property type="molecule type" value="Genomic_DNA"/>
</dbReference>
<evidence type="ECO:0000313" key="13">
    <source>
        <dbReference type="Proteomes" id="UP000311919"/>
    </source>
</evidence>
<dbReference type="GO" id="GO:0032259">
    <property type="term" value="P:methylation"/>
    <property type="evidence" value="ECO:0007669"/>
    <property type="project" value="UniProtKB-KW"/>
</dbReference>
<evidence type="ECO:0000256" key="8">
    <source>
        <dbReference type="ARBA" id="ARBA00023015"/>
    </source>
</evidence>
<dbReference type="SUPFAM" id="SSF51197">
    <property type="entry name" value="Clavaminate synthase-like"/>
    <property type="match status" value="1"/>
</dbReference>
<keyword evidence="6" id="KW-0560">Oxidoreductase</keyword>
<dbReference type="PANTHER" id="PTHR12480:SF32">
    <property type="entry name" value="BIFUNCTIONAL ARGININE DEMETHYLASE AND LYSYL-HYDROXYLASE JMJD6"/>
    <property type="match status" value="1"/>
</dbReference>
<dbReference type="AlphaFoldDB" id="A0A4Z2DY56"/>
<keyword evidence="7" id="KW-0408">Iron</keyword>
<keyword evidence="8" id="KW-0805">Transcription regulation</keyword>
<dbReference type="GO" id="GO:0006909">
    <property type="term" value="P:phagocytosis"/>
    <property type="evidence" value="ECO:0007669"/>
    <property type="project" value="TreeGrafter"/>
</dbReference>
<dbReference type="InterPro" id="IPR050910">
    <property type="entry name" value="JMJD6_ArgDemeth/LysHydrox"/>
</dbReference>
<evidence type="ECO:0000256" key="6">
    <source>
        <dbReference type="ARBA" id="ARBA00023002"/>
    </source>
</evidence>
<dbReference type="GO" id="GO:0008168">
    <property type="term" value="F:methyltransferase activity"/>
    <property type="evidence" value="ECO:0007669"/>
    <property type="project" value="UniProtKB-KW"/>
</dbReference>
<feature type="compositionally biased region" description="Polar residues" evidence="11">
    <location>
        <begin position="263"/>
        <end position="273"/>
    </location>
</feature>
<feature type="region of interest" description="Disordered" evidence="11">
    <location>
        <begin position="247"/>
        <end position="273"/>
    </location>
</feature>
<evidence type="ECO:0000256" key="10">
    <source>
        <dbReference type="ARBA" id="ARBA00023242"/>
    </source>
</evidence>
<keyword evidence="5" id="KW-0223">Dioxygenase</keyword>
<evidence type="ECO:0000256" key="7">
    <source>
        <dbReference type="ARBA" id="ARBA00023004"/>
    </source>
</evidence>
<organism evidence="12 13">
    <name type="scientific">Schistosoma japonicum</name>
    <name type="common">Blood fluke</name>
    <dbReference type="NCBI Taxonomy" id="6182"/>
    <lineage>
        <taxon>Eukaryota</taxon>
        <taxon>Metazoa</taxon>
        <taxon>Spiralia</taxon>
        <taxon>Lophotrochozoa</taxon>
        <taxon>Platyhelminthes</taxon>
        <taxon>Trematoda</taxon>
        <taxon>Digenea</taxon>
        <taxon>Strigeidida</taxon>
        <taxon>Schistosomatoidea</taxon>
        <taxon>Schistosomatidae</taxon>
        <taxon>Schistosoma</taxon>
    </lineage>
</organism>
<dbReference type="Proteomes" id="UP000311919">
    <property type="component" value="Unassembled WGS sequence"/>
</dbReference>
<gene>
    <name evidence="12" type="ORF">EWB00_000006</name>
</gene>
<dbReference type="GO" id="GO:0106140">
    <property type="term" value="F:P-TEFb complex binding"/>
    <property type="evidence" value="ECO:0007669"/>
    <property type="project" value="TreeGrafter"/>
</dbReference>
<feature type="non-terminal residue" evidence="12">
    <location>
        <position position="273"/>
    </location>
</feature>
<reference evidence="12 13" key="1">
    <citation type="submission" date="2019-03" db="EMBL/GenBank/DDBJ databases">
        <title>An improved genome assembly of the fluke Schistosoma japonicum.</title>
        <authorList>
            <person name="Hu W."/>
            <person name="Luo F."/>
            <person name="Yin M."/>
            <person name="Mo X."/>
            <person name="Sun C."/>
            <person name="Wu Q."/>
            <person name="Zhu B."/>
            <person name="Xiang M."/>
            <person name="Wang J."/>
            <person name="Wang Y."/>
            <person name="Zhang T."/>
            <person name="Xu B."/>
            <person name="Zheng H."/>
            <person name="Feng Z."/>
        </authorList>
    </citation>
    <scope>NUCLEOTIDE SEQUENCE [LARGE SCALE GENOMIC DNA]</scope>
    <source>
        <strain evidence="12">HuSjv2</strain>
        <tissue evidence="12">Worms</tissue>
    </source>
</reference>
<dbReference type="Gene3D" id="2.60.120.650">
    <property type="entry name" value="Cupin"/>
    <property type="match status" value="1"/>
</dbReference>
<dbReference type="GO" id="GO:0033749">
    <property type="term" value="F:histone H4R3 demethylase activity"/>
    <property type="evidence" value="ECO:0007669"/>
    <property type="project" value="TreeGrafter"/>
</dbReference>